<comment type="caution">
    <text evidence="2">The sequence shown here is derived from an EMBL/GenBank/DDBJ whole genome shotgun (WGS) entry which is preliminary data.</text>
</comment>
<proteinExistence type="predicted"/>
<organism evidence="2 3">
    <name type="scientific">Anthostomella pinea</name>
    <dbReference type="NCBI Taxonomy" id="933095"/>
    <lineage>
        <taxon>Eukaryota</taxon>
        <taxon>Fungi</taxon>
        <taxon>Dikarya</taxon>
        <taxon>Ascomycota</taxon>
        <taxon>Pezizomycotina</taxon>
        <taxon>Sordariomycetes</taxon>
        <taxon>Xylariomycetidae</taxon>
        <taxon>Xylariales</taxon>
        <taxon>Xylariaceae</taxon>
        <taxon>Anthostomella</taxon>
    </lineage>
</organism>
<dbReference type="PROSITE" id="PS51184">
    <property type="entry name" value="JMJC"/>
    <property type="match status" value="1"/>
</dbReference>
<dbReference type="EMBL" id="CAUWAG010000007">
    <property type="protein sequence ID" value="CAJ2504932.1"/>
    <property type="molecule type" value="Genomic_DNA"/>
</dbReference>
<feature type="domain" description="JmjC" evidence="1">
    <location>
        <begin position="97"/>
        <end position="258"/>
    </location>
</feature>
<name>A0AAI8VHD8_9PEZI</name>
<gene>
    <name evidence="2" type="ORF">KHLLAP_LOCUS5400</name>
</gene>
<dbReference type="InterPro" id="IPR041667">
    <property type="entry name" value="Cupin_8"/>
</dbReference>
<reference evidence="2" key="1">
    <citation type="submission" date="2023-10" db="EMBL/GenBank/DDBJ databases">
        <authorList>
            <person name="Hackl T."/>
        </authorList>
    </citation>
    <scope>NUCLEOTIDE SEQUENCE</scope>
</reference>
<dbReference type="PANTHER" id="PTHR12461:SF105">
    <property type="entry name" value="HYPOXIA-INDUCIBLE FACTOR 1-ALPHA INHIBITOR"/>
    <property type="match status" value="1"/>
</dbReference>
<accession>A0AAI8VHD8</accession>
<keyword evidence="3" id="KW-1185">Reference proteome</keyword>
<evidence type="ECO:0000259" key="1">
    <source>
        <dbReference type="PROSITE" id="PS51184"/>
    </source>
</evidence>
<dbReference type="InterPro" id="IPR003347">
    <property type="entry name" value="JmjC_dom"/>
</dbReference>
<dbReference type="AlphaFoldDB" id="A0AAI8VHD8"/>
<dbReference type="PANTHER" id="PTHR12461">
    <property type="entry name" value="HYPOXIA-INDUCIBLE FACTOR 1 ALPHA INHIBITOR-RELATED"/>
    <property type="match status" value="1"/>
</dbReference>
<dbReference type="CDD" id="cd02208">
    <property type="entry name" value="cupin_RmlC-like"/>
    <property type="match status" value="1"/>
</dbReference>
<dbReference type="Gene3D" id="2.60.120.650">
    <property type="entry name" value="Cupin"/>
    <property type="match status" value="1"/>
</dbReference>
<dbReference type="Pfam" id="PF13621">
    <property type="entry name" value="Cupin_8"/>
    <property type="match status" value="1"/>
</dbReference>
<dbReference type="SUPFAM" id="SSF51197">
    <property type="entry name" value="Clavaminate synthase-like"/>
    <property type="match status" value="1"/>
</dbReference>
<evidence type="ECO:0000313" key="2">
    <source>
        <dbReference type="EMBL" id="CAJ2504932.1"/>
    </source>
</evidence>
<dbReference type="Proteomes" id="UP001295740">
    <property type="component" value="Unassembled WGS sequence"/>
</dbReference>
<evidence type="ECO:0000313" key="3">
    <source>
        <dbReference type="Proteomes" id="UP001295740"/>
    </source>
</evidence>
<protein>
    <submittedName>
        <fullName evidence="2">Uu.00g123260.m01.CDS01</fullName>
    </submittedName>
</protein>
<sequence length="258" mass="28750">MEPYGDVVMPYELMTPAYSGTSPDQRLKNLRNLQEWLQSPEQAGGVHDNLSVIVGHLLQSIEGSQSHFLQFDAPLSLLLRACQFNRTRSSAAERIKQLYVAQSNLSNLPQPLSEDLPVPAIVRHAGKGDIYDSSVWLGLQPTYTPLHRDPNPNLFCQMVGSKTVRLMRPQSGAALYACVRRQLGSMGSSRFRGSEMMDGPERELLHRAVWANAEGSNDVKQARLGPGDALFIPKGWWHSVASTGHEAELNASVNWWFR</sequence>